<keyword evidence="1" id="KW-0472">Membrane</keyword>
<reference evidence="2 3" key="1">
    <citation type="journal article" date="2019" name="Emerg. Microbes Infect.">
        <title>Comprehensive subspecies identification of 175 nontuberculous mycobacteria species based on 7547 genomic profiles.</title>
        <authorList>
            <person name="Matsumoto Y."/>
            <person name="Kinjo T."/>
            <person name="Motooka D."/>
            <person name="Nabeya D."/>
            <person name="Jung N."/>
            <person name="Uechi K."/>
            <person name="Horii T."/>
            <person name="Iida T."/>
            <person name="Fujita J."/>
            <person name="Nakamura S."/>
        </authorList>
    </citation>
    <scope>NUCLEOTIDE SEQUENCE [LARGE SCALE GENOMIC DNA]</scope>
    <source>
        <strain evidence="2 3">JCM 15653</strain>
    </source>
</reference>
<sequence>MNPVSTPTSPDSDYPQRVRRYRGRRLMFAVTNIRLLLALVVAASALAAPASADPETSTLNLSWPSLGLPRTINLNAANSNQDFTVPVPTGLNPVRVHGVIHAPVNLGPGFLEVSDPSGGFLGAVNLPPVAANQAVTPFTVDISAARVRAAAVGLSFTARQVDSTGQICGPMQQLQISDLDVDFTGTEPAPATAGTFFPPVLQRVVIYAPNDADASEQQAVLTLASALVREYAPQPLGIAVVNQPRGTTPPPTGLLTRAVVVERGPAGLNVANAGAPGAYLRLSGRGDELTAQTSLIVNDLQSLAQVDTARVYQAGIGPTPTGDTLTFDQLGMKGRAEVLRSGEMSVSTDRAALGAGRIQDAQVHLLADYTPVAKDDAGTVMVRANGIVVHTQALDQTGRLDATFDLPKQALTQQVSLDFALTYTPRQLCGPMIAPLTFQVDPRSTLTVKRGGSAPGGFSALPSEFSPKFYVALDGTSPNQLGYATRLITDIARQTKAQLLPQVVDVKAAAEASDAALIVANADTLKHTALNPPLNGAGSAVTVDLPTQLRADISKGLGSVQVFADTPRNRTVALVTTTDSWSLVDPLVDYLERPDINWAQLTGDVVAAGAAGTPVNVSIRSDANESGLAQSDGGHGLQIAGAIVLAVAAAIGGVFLWRRRSRN</sequence>
<evidence type="ECO:0000313" key="2">
    <source>
        <dbReference type="EMBL" id="BBX89105.1"/>
    </source>
</evidence>
<accession>A0ABM7IQN6</accession>
<gene>
    <name evidence="2" type="ORF">MBOE_07540</name>
</gene>
<feature type="transmembrane region" description="Helical" evidence="1">
    <location>
        <begin position="636"/>
        <end position="657"/>
    </location>
</feature>
<dbReference type="Proteomes" id="UP000466683">
    <property type="component" value="Chromosome"/>
</dbReference>
<dbReference type="EMBL" id="AP022579">
    <property type="protein sequence ID" value="BBX89105.1"/>
    <property type="molecule type" value="Genomic_DNA"/>
</dbReference>
<organism evidence="2 3">
    <name type="scientific">Mycolicibacterium boenickei</name>
    <dbReference type="NCBI Taxonomy" id="146017"/>
    <lineage>
        <taxon>Bacteria</taxon>
        <taxon>Bacillati</taxon>
        <taxon>Actinomycetota</taxon>
        <taxon>Actinomycetes</taxon>
        <taxon>Mycobacteriales</taxon>
        <taxon>Mycobacteriaceae</taxon>
        <taxon>Mycolicibacterium</taxon>
    </lineage>
</organism>
<evidence type="ECO:0000313" key="3">
    <source>
        <dbReference type="Proteomes" id="UP000466683"/>
    </source>
</evidence>
<keyword evidence="1" id="KW-1133">Transmembrane helix</keyword>
<keyword evidence="3" id="KW-1185">Reference proteome</keyword>
<name>A0ABM7IQN6_9MYCO</name>
<protein>
    <recommendedName>
        <fullName evidence="4">Cellulose synthase</fullName>
    </recommendedName>
</protein>
<proteinExistence type="predicted"/>
<dbReference type="RefSeq" id="WP_234815901.1">
    <property type="nucleotide sequence ID" value="NZ_AP022579.1"/>
</dbReference>
<evidence type="ECO:0000256" key="1">
    <source>
        <dbReference type="SAM" id="Phobius"/>
    </source>
</evidence>
<evidence type="ECO:0008006" key="4">
    <source>
        <dbReference type="Google" id="ProtNLM"/>
    </source>
</evidence>
<keyword evidence="1" id="KW-0812">Transmembrane</keyword>